<dbReference type="AlphaFoldDB" id="A0AAD7AJF7"/>
<keyword evidence="1" id="KW-0479">Metal-binding</keyword>
<evidence type="ECO:0000313" key="4">
    <source>
        <dbReference type="EMBL" id="KAJ7360739.1"/>
    </source>
</evidence>
<dbReference type="GO" id="GO:0008270">
    <property type="term" value="F:zinc ion binding"/>
    <property type="evidence" value="ECO:0007669"/>
    <property type="project" value="UniProtKB-KW"/>
</dbReference>
<feature type="region of interest" description="Disordered" evidence="2">
    <location>
        <begin position="79"/>
        <end position="100"/>
    </location>
</feature>
<evidence type="ECO:0000313" key="5">
    <source>
        <dbReference type="Proteomes" id="UP001218218"/>
    </source>
</evidence>
<dbReference type="Proteomes" id="UP001218218">
    <property type="component" value="Unassembled WGS sequence"/>
</dbReference>
<accession>A0AAD7AJF7</accession>
<evidence type="ECO:0000259" key="3">
    <source>
        <dbReference type="PROSITE" id="PS50966"/>
    </source>
</evidence>
<proteinExistence type="predicted"/>
<name>A0AAD7AJF7_9AGAR</name>
<protein>
    <recommendedName>
        <fullName evidence="3">SWIM-type domain-containing protein</fullName>
    </recommendedName>
</protein>
<gene>
    <name evidence="4" type="ORF">DFH08DRAFT_685202</name>
</gene>
<organism evidence="4 5">
    <name type="scientific">Mycena albidolilacea</name>
    <dbReference type="NCBI Taxonomy" id="1033008"/>
    <lineage>
        <taxon>Eukaryota</taxon>
        <taxon>Fungi</taxon>
        <taxon>Dikarya</taxon>
        <taxon>Basidiomycota</taxon>
        <taxon>Agaricomycotina</taxon>
        <taxon>Agaricomycetes</taxon>
        <taxon>Agaricomycetidae</taxon>
        <taxon>Agaricales</taxon>
        <taxon>Marasmiineae</taxon>
        <taxon>Mycenaceae</taxon>
        <taxon>Mycena</taxon>
    </lineage>
</organism>
<dbReference type="PROSITE" id="PS50966">
    <property type="entry name" value="ZF_SWIM"/>
    <property type="match status" value="1"/>
</dbReference>
<feature type="non-terminal residue" evidence="4">
    <location>
        <position position="1"/>
    </location>
</feature>
<dbReference type="InterPro" id="IPR007527">
    <property type="entry name" value="Znf_SWIM"/>
</dbReference>
<sequence>KKWMDIHKHTEKYTEDQIQHVENSRYLVVLQLQLSRKYDVDVDAYSCNCFDFPLVSFCKHTAAVQCIFEHVFDRPQPFSSLPTSLPSPTPPTSDPTEHTPTLLSALLPSHRSTLTELAILMNIASDQLRKAGREVLVSPISRQHWNPCSWRQTTVVSCPHPPMSCAYPTGRQHRRQ</sequence>
<reference evidence="4" key="1">
    <citation type="submission" date="2023-03" db="EMBL/GenBank/DDBJ databases">
        <title>Massive genome expansion in bonnet fungi (Mycena s.s.) driven by repeated elements and novel gene families across ecological guilds.</title>
        <authorList>
            <consortium name="Lawrence Berkeley National Laboratory"/>
            <person name="Harder C.B."/>
            <person name="Miyauchi S."/>
            <person name="Viragh M."/>
            <person name="Kuo A."/>
            <person name="Thoen E."/>
            <person name="Andreopoulos B."/>
            <person name="Lu D."/>
            <person name="Skrede I."/>
            <person name="Drula E."/>
            <person name="Henrissat B."/>
            <person name="Morin E."/>
            <person name="Kohler A."/>
            <person name="Barry K."/>
            <person name="LaButti K."/>
            <person name="Morin E."/>
            <person name="Salamov A."/>
            <person name="Lipzen A."/>
            <person name="Mereny Z."/>
            <person name="Hegedus B."/>
            <person name="Baldrian P."/>
            <person name="Stursova M."/>
            <person name="Weitz H."/>
            <person name="Taylor A."/>
            <person name="Grigoriev I.V."/>
            <person name="Nagy L.G."/>
            <person name="Martin F."/>
            <person name="Kauserud H."/>
        </authorList>
    </citation>
    <scope>NUCLEOTIDE SEQUENCE</scope>
    <source>
        <strain evidence="4">CBHHK002</strain>
    </source>
</reference>
<evidence type="ECO:0000256" key="1">
    <source>
        <dbReference type="PROSITE-ProRule" id="PRU00325"/>
    </source>
</evidence>
<keyword evidence="1" id="KW-0862">Zinc</keyword>
<keyword evidence="1" id="KW-0863">Zinc-finger</keyword>
<feature type="domain" description="SWIM-type" evidence="3">
    <location>
        <begin position="38"/>
        <end position="69"/>
    </location>
</feature>
<dbReference type="EMBL" id="JARIHO010000005">
    <property type="protein sequence ID" value="KAJ7360739.1"/>
    <property type="molecule type" value="Genomic_DNA"/>
</dbReference>
<comment type="caution">
    <text evidence="4">The sequence shown here is derived from an EMBL/GenBank/DDBJ whole genome shotgun (WGS) entry which is preliminary data.</text>
</comment>
<keyword evidence="5" id="KW-1185">Reference proteome</keyword>
<evidence type="ECO:0000256" key="2">
    <source>
        <dbReference type="SAM" id="MobiDB-lite"/>
    </source>
</evidence>